<dbReference type="KEGG" id="bhc:JFL75_17930"/>
<evidence type="ECO:0000256" key="1">
    <source>
        <dbReference type="SAM" id="Coils"/>
    </source>
</evidence>
<keyword evidence="4" id="KW-1185">Reference proteome</keyword>
<accession>A0A7T7XM02</accession>
<dbReference type="Pfam" id="PF06889">
    <property type="entry name" value="DUF1266"/>
    <property type="match status" value="1"/>
</dbReference>
<evidence type="ECO:0000313" key="4">
    <source>
        <dbReference type="Proteomes" id="UP000595917"/>
    </source>
</evidence>
<reference evidence="3" key="1">
    <citation type="submission" date="2021-01" db="EMBL/GenBank/DDBJ databases">
        <title>Description of Breznakiella homolactica.</title>
        <authorList>
            <person name="Song Y."/>
            <person name="Brune A."/>
        </authorList>
    </citation>
    <scope>NUCLEOTIDE SEQUENCE</scope>
    <source>
        <strain evidence="3">RmG30</strain>
    </source>
</reference>
<keyword evidence="1" id="KW-0175">Coiled coil</keyword>
<dbReference type="InterPro" id="IPR009677">
    <property type="entry name" value="DUF1266"/>
</dbReference>
<dbReference type="AlphaFoldDB" id="A0A7T7XM02"/>
<organism evidence="3 4">
    <name type="scientific">Breznakiella homolactica</name>
    <dbReference type="NCBI Taxonomy" id="2798577"/>
    <lineage>
        <taxon>Bacteria</taxon>
        <taxon>Pseudomonadati</taxon>
        <taxon>Spirochaetota</taxon>
        <taxon>Spirochaetia</taxon>
        <taxon>Spirochaetales</taxon>
        <taxon>Breznakiellaceae</taxon>
        <taxon>Breznakiella</taxon>
    </lineage>
</organism>
<gene>
    <name evidence="3" type="ORF">JFL75_17930</name>
</gene>
<dbReference type="Proteomes" id="UP000595917">
    <property type="component" value="Chromosome"/>
</dbReference>
<protein>
    <submittedName>
        <fullName evidence="3">DUF1266 domain-containing protein</fullName>
    </submittedName>
</protein>
<dbReference type="RefSeq" id="WP_215626091.1">
    <property type="nucleotide sequence ID" value="NZ_CP067089.2"/>
</dbReference>
<feature type="coiled-coil region" evidence="1">
    <location>
        <begin position="5"/>
        <end position="32"/>
    </location>
</feature>
<evidence type="ECO:0000259" key="2">
    <source>
        <dbReference type="Pfam" id="PF06889"/>
    </source>
</evidence>
<sequence length="326" mass="37067">MDDMEKLINANIEQYKKTMDQALKEALDQQKKMAKEMGQEVTEEDRQELIDDYTRQAEQSIEMMRQQMQMQAAMMQNMAGMQGMPNLGDMMSQMMQAGDDDDEEDDDDEFDEEAFNAFIAENPVPDEYKKYMPIGALLIGTQGEPYETLHLIMDEDDTDAILSNGWGIDSRDEGLEMLESLLGGRHAKHFAKTFAKLKAGDTKGLDADDVEDYEASVSGITEILELPEELVENCTTLYAWDLERIGYLARLFVNIGYITEEEAWEWMAKAAVKIKENFKTWEEYIVSVLLGRGLAMGVHQEPYAVALDLLTENKSFLKANPIKNLA</sequence>
<name>A0A7T7XM02_9SPIR</name>
<dbReference type="EMBL" id="CP067089">
    <property type="protein sequence ID" value="QQO08785.1"/>
    <property type="molecule type" value="Genomic_DNA"/>
</dbReference>
<feature type="domain" description="DUF1266" evidence="2">
    <location>
        <begin position="162"/>
        <end position="318"/>
    </location>
</feature>
<evidence type="ECO:0000313" key="3">
    <source>
        <dbReference type="EMBL" id="QQO08785.1"/>
    </source>
</evidence>
<proteinExistence type="predicted"/>